<dbReference type="GO" id="GO:0030435">
    <property type="term" value="P:sporulation resulting in formation of a cellular spore"/>
    <property type="evidence" value="ECO:0007669"/>
    <property type="project" value="InterPro"/>
</dbReference>
<dbReference type="EMBL" id="AP025628">
    <property type="protein sequence ID" value="BDG59748.1"/>
    <property type="molecule type" value="Genomic_DNA"/>
</dbReference>
<dbReference type="RefSeq" id="WP_264843848.1">
    <property type="nucleotide sequence ID" value="NZ_AP025628.1"/>
</dbReference>
<evidence type="ECO:0000256" key="2">
    <source>
        <dbReference type="ARBA" id="ARBA00023210"/>
    </source>
</evidence>
<dbReference type="Gene3D" id="3.30.1120.40">
    <property type="entry name" value="Stage V sporulation protein G"/>
    <property type="match status" value="1"/>
</dbReference>
<proteinExistence type="predicted"/>
<dbReference type="AlphaFoldDB" id="A0AA35G7V9"/>
<evidence type="ECO:0000313" key="5">
    <source>
        <dbReference type="Proteomes" id="UP001163687"/>
    </source>
</evidence>
<evidence type="ECO:0000313" key="4">
    <source>
        <dbReference type="EMBL" id="BDG59748.1"/>
    </source>
</evidence>
<dbReference type="InterPro" id="IPR007170">
    <property type="entry name" value="SpoVG"/>
</dbReference>
<dbReference type="PANTHER" id="PTHR38429:SF1">
    <property type="entry name" value="SEPTATION PROTEIN SPOVG-RELATED"/>
    <property type="match status" value="1"/>
</dbReference>
<dbReference type="PANTHER" id="PTHR38429">
    <property type="entry name" value="SEPTATION PROTEIN SPOVG-RELATED"/>
    <property type="match status" value="1"/>
</dbReference>
<reference evidence="4" key="1">
    <citation type="submission" date="2022-03" db="EMBL/GenBank/DDBJ databases">
        <title>Complete genome sequence of Caldinitratiruptor microaerophilus.</title>
        <authorList>
            <person name="Mukaiyama R."/>
            <person name="Nishiyama T."/>
            <person name="Ueda K."/>
        </authorList>
    </citation>
    <scope>NUCLEOTIDE SEQUENCE</scope>
    <source>
        <strain evidence="4">JCM 16183</strain>
    </source>
</reference>
<evidence type="ECO:0000256" key="1">
    <source>
        <dbReference type="ARBA" id="ARBA00022618"/>
    </source>
</evidence>
<keyword evidence="1" id="KW-0132">Cell division</keyword>
<dbReference type="GO" id="GO:0000917">
    <property type="term" value="P:division septum assembly"/>
    <property type="evidence" value="ECO:0007669"/>
    <property type="project" value="UniProtKB-KW"/>
</dbReference>
<dbReference type="KEGG" id="cmic:caldi_08380"/>
<dbReference type="SUPFAM" id="SSF160537">
    <property type="entry name" value="SpoVG-like"/>
    <property type="match status" value="1"/>
</dbReference>
<organism evidence="4 5">
    <name type="scientific">Caldinitratiruptor microaerophilus</name>
    <dbReference type="NCBI Taxonomy" id="671077"/>
    <lineage>
        <taxon>Bacteria</taxon>
        <taxon>Bacillati</taxon>
        <taxon>Bacillota</taxon>
        <taxon>Clostridia</taxon>
        <taxon>Eubacteriales</taxon>
        <taxon>Symbiobacteriaceae</taxon>
        <taxon>Caldinitratiruptor</taxon>
    </lineage>
</organism>
<evidence type="ECO:0000256" key="3">
    <source>
        <dbReference type="ARBA" id="ARBA00023306"/>
    </source>
</evidence>
<accession>A0AA35G7V9</accession>
<dbReference type="Pfam" id="PF04026">
    <property type="entry name" value="SpoVG"/>
    <property type="match status" value="1"/>
</dbReference>
<protein>
    <submittedName>
        <fullName evidence="4">Septation protein SpoVG</fullName>
    </submittedName>
</protein>
<name>A0AA35G7V9_9FIRM</name>
<keyword evidence="5" id="KW-1185">Reference proteome</keyword>
<dbReference type="InterPro" id="IPR036751">
    <property type="entry name" value="SpoVG_sf"/>
</dbReference>
<dbReference type="Proteomes" id="UP001163687">
    <property type="component" value="Chromosome"/>
</dbReference>
<gene>
    <name evidence="4" type="primary">spoVG</name>
    <name evidence="4" type="ORF">caldi_08380</name>
</gene>
<keyword evidence="3" id="KW-0131">Cell cycle</keyword>
<sequence>MKVKVSHVHLTSSEDKATKGFAHVTVEGAIAIHGIRIVEGKNGLFVAFPSEKGRDGNYYETVHPVTAEARQAIQKAVLEAFERAQSKAQSGPDR</sequence>
<keyword evidence="2" id="KW-0717">Septation</keyword>